<keyword evidence="1" id="KW-0732">Signal</keyword>
<dbReference type="SUPFAM" id="SSF51126">
    <property type="entry name" value="Pectin lyase-like"/>
    <property type="match status" value="3"/>
</dbReference>
<feature type="signal peptide" evidence="1">
    <location>
        <begin position="1"/>
        <end position="24"/>
    </location>
</feature>
<evidence type="ECO:0000313" key="2">
    <source>
        <dbReference type="EMBL" id="XCN72630.1"/>
    </source>
</evidence>
<dbReference type="InterPro" id="IPR011050">
    <property type="entry name" value="Pectin_lyase_fold/virulence"/>
</dbReference>
<reference evidence="2" key="2">
    <citation type="submission" date="2024-06" db="EMBL/GenBank/DDBJ databases">
        <authorList>
            <person name="Plum-Jensen L.E."/>
            <person name="Schramm A."/>
            <person name="Marshall I.P.G."/>
        </authorList>
    </citation>
    <scope>NUCLEOTIDE SEQUENCE</scope>
    <source>
        <strain evidence="2">Rat1</strain>
    </source>
</reference>
<feature type="chain" id="PRO_5043695024" evidence="1">
    <location>
        <begin position="25"/>
        <end position="1047"/>
    </location>
</feature>
<sequence length="1047" mass="106587">MTRQLKYFSILFGLLVLVLGTVQAAEITVDADGVCTLAEAIDSANNNNANGNGCVDGVENETDVISLETNVFLNATLPEFYSDITIKGHGYTIDGGGLGGTAVLTVWFDSNVFIREVTITGGDEGGIKNLGTLTLLNSTVSGNNTLDSGGGIDNFWGVLTVINSTVSGNSARYGGGVNSEGGLTILVNTLVSENFATKGGGIFGGDDIVLKNSIISGNIASIGNEIYGEVLADAFNVLGEASNTSAAAFYRFEPGDNDVIATSDGLGVPLHFIFDPTLANNGGPTKTHALVAGSPAIDLDAECSALMEEEEELRDQRGFFRPIGGGCDAGAFEFGSSKMIVDASGTCTLADAITAANTDTATGGCPAGSGGDTIVLEIDVTLEVPLPEIVTPITIEGQGHTIDGNGGDWSVLTIVEDGNMTLNETTVTGADHISNVVAQSGGGIRNYYGTVTLNRSTVSGNSGSFSGGISNFNGTATLNNSTVSDNFAENYAGGVTNYDGVMNLTNSTVSDNFSAGQAGGIANNGSLTLINSTVSGNSASTFAGGIYNIDTMIVSSSIISGNIAATDEGREIYNQLASNGIVTVNSYNLFGHSGITDAQAIAGFTPGFNDTTATSDGTNPTALSNILGPLADNGGPTKTHALVPGSPAIDLDVTCSNGLIQEDQRGEHRPFGAGCDAGAYELKAIIVDVEENCTLADAITAANTDTATGGCPAGFESDTIILDTDVTLATELPEISSQITIEGQKHTINGSSGENGEWSVLMIFPEGNLTLNEASITGGMFVDGGGIFNAGITTLNRCTVYGNWTSRLGGGIVSRGTLILVDSTVRENGAGVEGGGIFINEGDVTLINSTVSGNGGKLMASTGGISNGGGELILINSTVAGNDSVGISSRTPGVTTLYSSIVTGNTGGEIYDVTEGSVIAGNDNIFGHSGISNVEAFEGFVPGDNDINATNDCDPNESNCVPTALSAILRPLADNGGPTMTHALVPGSPALDLDASCSALQEAGKELLDQRGESRPVGNGCDAGSFELSISPQDTRAFLPAIYSLLL</sequence>
<dbReference type="NCBIfam" id="NF041518">
    <property type="entry name" value="choice_anch_Q"/>
    <property type="match status" value="3"/>
</dbReference>
<dbReference type="AlphaFoldDB" id="A0AAU8LUS1"/>
<protein>
    <submittedName>
        <fullName evidence="2">Choice-of-anchor Q domain-containing protein</fullName>
    </submittedName>
</protein>
<reference evidence="2" key="1">
    <citation type="journal article" date="2024" name="Syst. Appl. Microbiol.">
        <title>First single-strain enrichments of Electrothrix cable bacteria, description of E. aestuarii sp. nov. and E. rattekaaiensis sp. nov., and proposal of a cable bacteria taxonomy following the rules of the SeqCode.</title>
        <authorList>
            <person name="Plum-Jensen L.E."/>
            <person name="Schramm A."/>
            <person name="Marshall I.P.G."/>
        </authorList>
    </citation>
    <scope>NUCLEOTIDE SEQUENCE</scope>
    <source>
        <strain evidence="2">Rat1</strain>
    </source>
</reference>
<proteinExistence type="predicted"/>
<evidence type="ECO:0000256" key="1">
    <source>
        <dbReference type="SAM" id="SignalP"/>
    </source>
</evidence>
<dbReference type="EMBL" id="CP159373">
    <property type="protein sequence ID" value="XCN72630.1"/>
    <property type="molecule type" value="Genomic_DNA"/>
</dbReference>
<gene>
    <name evidence="2" type="ORF">Q3M24_20425</name>
</gene>
<accession>A0AAU8LUS1</accession>
<organism evidence="2">
    <name type="scientific">Candidatus Electrothrix aestuarii</name>
    <dbReference type="NCBI Taxonomy" id="3062594"/>
    <lineage>
        <taxon>Bacteria</taxon>
        <taxon>Pseudomonadati</taxon>
        <taxon>Thermodesulfobacteriota</taxon>
        <taxon>Desulfobulbia</taxon>
        <taxon>Desulfobulbales</taxon>
        <taxon>Desulfobulbaceae</taxon>
        <taxon>Candidatus Electrothrix</taxon>
    </lineage>
</organism>
<dbReference type="InterPro" id="IPR059226">
    <property type="entry name" value="Choice_anch_Q_dom"/>
</dbReference>
<name>A0AAU8LUS1_9BACT</name>
<dbReference type="KEGG" id="eaj:Q3M24_20425"/>